<comment type="caution">
    <text evidence="2">The sequence shown here is derived from an EMBL/GenBank/DDBJ whole genome shotgun (WGS) entry which is preliminary data.</text>
</comment>
<dbReference type="AlphaFoldDB" id="A0A1Q3BP15"/>
<dbReference type="EMBL" id="BDDD01000750">
    <property type="protein sequence ID" value="GAV69787.1"/>
    <property type="molecule type" value="Genomic_DNA"/>
</dbReference>
<reference evidence="3" key="1">
    <citation type="submission" date="2016-04" db="EMBL/GenBank/DDBJ databases">
        <title>Cephalotus genome sequencing.</title>
        <authorList>
            <person name="Fukushima K."/>
            <person name="Hasebe M."/>
            <person name="Fang X."/>
        </authorList>
    </citation>
    <scope>NUCLEOTIDE SEQUENCE [LARGE SCALE GENOMIC DNA]</scope>
    <source>
        <strain evidence="3">cv. St1</strain>
    </source>
</reference>
<keyword evidence="3" id="KW-1185">Reference proteome</keyword>
<dbReference type="Proteomes" id="UP000187406">
    <property type="component" value="Unassembled WGS sequence"/>
</dbReference>
<evidence type="ECO:0000313" key="2">
    <source>
        <dbReference type="EMBL" id="GAV69787.1"/>
    </source>
</evidence>
<gene>
    <name evidence="2" type="ORF">CFOL_v3_13288</name>
</gene>
<sequence length="159" mass="18516">MQAFLMWCIISKVNFCYSLLMLHSMVRAFTQKKSVLPFGSILTKIFRHYEINFEGEIGTKLKKEDTYSKSTLNHMGWKKQDGSWIYCPKSDQSQRIDREEHEEIPPWEGCDTRNTVWRRIVTDIAHCTCIHAAWGFCLASVANPILRGGAVLYLCVRHR</sequence>
<feature type="signal peptide" evidence="1">
    <location>
        <begin position="1"/>
        <end position="18"/>
    </location>
</feature>
<feature type="chain" id="PRO_5011981231" evidence="1">
    <location>
        <begin position="19"/>
        <end position="159"/>
    </location>
</feature>
<dbReference type="InParanoid" id="A0A1Q3BP15"/>
<protein>
    <submittedName>
        <fullName evidence="2">Uncharacterized protein</fullName>
    </submittedName>
</protein>
<keyword evidence="1" id="KW-0732">Signal</keyword>
<evidence type="ECO:0000313" key="3">
    <source>
        <dbReference type="Proteomes" id="UP000187406"/>
    </source>
</evidence>
<name>A0A1Q3BP15_CEPFO</name>
<proteinExistence type="predicted"/>
<evidence type="ECO:0000256" key="1">
    <source>
        <dbReference type="SAM" id="SignalP"/>
    </source>
</evidence>
<accession>A0A1Q3BP15</accession>
<organism evidence="2 3">
    <name type="scientific">Cephalotus follicularis</name>
    <name type="common">Albany pitcher plant</name>
    <dbReference type="NCBI Taxonomy" id="3775"/>
    <lineage>
        <taxon>Eukaryota</taxon>
        <taxon>Viridiplantae</taxon>
        <taxon>Streptophyta</taxon>
        <taxon>Embryophyta</taxon>
        <taxon>Tracheophyta</taxon>
        <taxon>Spermatophyta</taxon>
        <taxon>Magnoliopsida</taxon>
        <taxon>eudicotyledons</taxon>
        <taxon>Gunneridae</taxon>
        <taxon>Pentapetalae</taxon>
        <taxon>rosids</taxon>
        <taxon>fabids</taxon>
        <taxon>Oxalidales</taxon>
        <taxon>Cephalotaceae</taxon>
        <taxon>Cephalotus</taxon>
    </lineage>
</organism>